<dbReference type="AlphaFoldDB" id="G0EFY2"/>
<name>G0EFY2_PYRF1</name>
<dbReference type="InParanoid" id="G0EFY2"/>
<keyword evidence="3" id="KW-1185">Reference proteome</keyword>
<dbReference type="OrthoDB" id="15192at2157"/>
<dbReference type="SUPFAM" id="SSF53807">
    <property type="entry name" value="Helical backbone' metal receptor"/>
    <property type="match status" value="1"/>
</dbReference>
<protein>
    <submittedName>
        <fullName evidence="2">Periplasmic binding protein</fullName>
    </submittedName>
</protein>
<dbReference type="EMBL" id="CP002838">
    <property type="protein sequence ID" value="AEM39083.1"/>
    <property type="molecule type" value="Genomic_DNA"/>
</dbReference>
<dbReference type="KEGG" id="pfm:Pyrfu_1223"/>
<sequence length="249" mass="27209">MRVVSLSPPVTDALVAIGASDEIVGVSVYCRPYAPSHAEVVGTPGGVRVDRLRDLNPDVVFTSGVSQERLASRLREAGFRVVHLPAPRSLHGIAEIVWVIGAYVGRVFEAARLASELVSGIEGLRGAAPPARIAYLANLGEILAPGALSHAGHALTHIGVRHPYEATPLDWVKPTPREVRLYNPQMLAYEARPGETPEDARKNLQRQMLLDDRLLRRTRLVILEPGTLTHYGPRIAENLQKLVKQLQDT</sequence>
<organism evidence="2 3">
    <name type="scientific">Pyrolobus fumarii (strain DSM 11204 / 1A)</name>
    <dbReference type="NCBI Taxonomy" id="694429"/>
    <lineage>
        <taxon>Archaea</taxon>
        <taxon>Thermoproteota</taxon>
        <taxon>Thermoprotei</taxon>
        <taxon>Desulfurococcales</taxon>
        <taxon>Pyrodictiaceae</taxon>
        <taxon>Pyrolobus</taxon>
    </lineage>
</organism>
<dbReference type="PANTHER" id="PTHR30535">
    <property type="entry name" value="VITAMIN B12-BINDING PROTEIN"/>
    <property type="match status" value="1"/>
</dbReference>
<dbReference type="Pfam" id="PF01497">
    <property type="entry name" value="Peripla_BP_2"/>
    <property type="match status" value="1"/>
</dbReference>
<gene>
    <name evidence="2" type="ordered locus">Pyrfu_1223</name>
</gene>
<dbReference type="RefSeq" id="WP_014026760.1">
    <property type="nucleotide sequence ID" value="NC_015931.1"/>
</dbReference>
<dbReference type="eggNOG" id="arCOG04233">
    <property type="taxonomic scope" value="Archaea"/>
</dbReference>
<feature type="domain" description="Fe/B12 periplasmic-binding" evidence="1">
    <location>
        <begin position="2"/>
        <end position="249"/>
    </location>
</feature>
<proteinExistence type="predicted"/>
<dbReference type="InterPro" id="IPR002491">
    <property type="entry name" value="ABC_transptr_periplasmic_BD"/>
</dbReference>
<dbReference type="PROSITE" id="PS50983">
    <property type="entry name" value="FE_B12_PBP"/>
    <property type="match status" value="1"/>
</dbReference>
<dbReference type="PANTHER" id="PTHR30535:SF34">
    <property type="entry name" value="MOLYBDATE-BINDING PROTEIN MOLA"/>
    <property type="match status" value="1"/>
</dbReference>
<dbReference type="GeneID" id="11138406"/>
<evidence type="ECO:0000259" key="1">
    <source>
        <dbReference type="PROSITE" id="PS50983"/>
    </source>
</evidence>
<evidence type="ECO:0000313" key="3">
    <source>
        <dbReference type="Proteomes" id="UP000001037"/>
    </source>
</evidence>
<dbReference type="Proteomes" id="UP000001037">
    <property type="component" value="Chromosome"/>
</dbReference>
<dbReference type="InterPro" id="IPR050902">
    <property type="entry name" value="ABC_Transporter_SBP"/>
</dbReference>
<accession>G0EFY2</accession>
<dbReference type="Gene3D" id="3.40.50.1980">
    <property type="entry name" value="Nitrogenase molybdenum iron protein domain"/>
    <property type="match status" value="2"/>
</dbReference>
<reference evidence="2 3" key="1">
    <citation type="journal article" date="2011" name="Stand. Genomic Sci.">
        <title>Complete genome sequence of the hyperthermophilic chemolithoautotroph Pyrolobus fumarii type strain (1A).</title>
        <authorList>
            <person name="Anderson I."/>
            <person name="Goker M."/>
            <person name="Nolan M."/>
            <person name="Lucas S."/>
            <person name="Hammon N."/>
            <person name="Deshpande S."/>
            <person name="Cheng J.F."/>
            <person name="Tapia R."/>
            <person name="Han C."/>
            <person name="Goodwin L."/>
            <person name="Pitluck S."/>
            <person name="Huntemann M."/>
            <person name="Liolios K."/>
            <person name="Ivanova N."/>
            <person name="Pagani I."/>
            <person name="Mavromatis K."/>
            <person name="Ovchinikova G."/>
            <person name="Pati A."/>
            <person name="Chen A."/>
            <person name="Palaniappan K."/>
            <person name="Land M."/>
            <person name="Hauser L."/>
            <person name="Brambilla E.M."/>
            <person name="Huber H."/>
            <person name="Yasawong M."/>
            <person name="Rohde M."/>
            <person name="Spring S."/>
            <person name="Abt B."/>
            <person name="Sikorski J."/>
            <person name="Wirth R."/>
            <person name="Detter J.C."/>
            <person name="Woyke T."/>
            <person name="Bristow J."/>
            <person name="Eisen J.A."/>
            <person name="Markowitz V."/>
            <person name="Hugenholtz P."/>
            <person name="Kyrpides N.C."/>
            <person name="Klenk H.P."/>
            <person name="Lapidus A."/>
        </authorList>
    </citation>
    <scope>NUCLEOTIDE SEQUENCE [LARGE SCALE GENOMIC DNA]</scope>
    <source>
        <strain evidence="3">DSM 11204 / 1A</strain>
    </source>
</reference>
<dbReference type="STRING" id="694429.Pyrfu_1223"/>
<dbReference type="HOGENOM" id="CLU_038034_2_8_2"/>
<evidence type="ECO:0000313" key="2">
    <source>
        <dbReference type="EMBL" id="AEM39083.1"/>
    </source>
</evidence>